<dbReference type="EMBL" id="JADIKF010000040">
    <property type="protein sequence ID" value="MBM7131312.1"/>
    <property type="molecule type" value="Genomic_DNA"/>
</dbReference>
<feature type="transmembrane region" description="Helical" evidence="1">
    <location>
        <begin position="116"/>
        <end position="140"/>
    </location>
</feature>
<keyword evidence="1" id="KW-1133">Transmembrane helix</keyword>
<dbReference type="RefSeq" id="WP_204632898.1">
    <property type="nucleotide sequence ID" value="NZ_BSOC01000005.1"/>
</dbReference>
<evidence type="ECO:0000313" key="3">
    <source>
        <dbReference type="Proteomes" id="UP001430193"/>
    </source>
</evidence>
<organism evidence="2 3">
    <name type="scientific">Dyella mobilis</name>
    <dbReference type="NCBI Taxonomy" id="1849582"/>
    <lineage>
        <taxon>Bacteria</taxon>
        <taxon>Pseudomonadati</taxon>
        <taxon>Pseudomonadota</taxon>
        <taxon>Gammaproteobacteria</taxon>
        <taxon>Lysobacterales</taxon>
        <taxon>Rhodanobacteraceae</taxon>
        <taxon>Dyella</taxon>
    </lineage>
</organism>
<sequence>MALQGRLSLNPLRVLLVAGLFFSYVTSFIFVHVANPPLERWIISFGESHLPVIEAVSSIATNADHCSYVMTIQWMVSIFYALVMIVLYCPFSTNVKIATRVRLRRHLAAMPSLGRAVIFVCFVILWFCGDLGLIGFPTFLNGKLLVSTTPQVTWMIKCQIFMPFFAWFVVIAEIMIYWVFLIWLSAYLRERKRSARLANFVMRDRN</sequence>
<accession>A0ABS2KJG1</accession>
<feature type="transmembrane region" description="Helical" evidence="1">
    <location>
        <begin position="12"/>
        <end position="34"/>
    </location>
</feature>
<keyword evidence="1" id="KW-0812">Transmembrane</keyword>
<protein>
    <submittedName>
        <fullName evidence="2">Uncharacterized protein</fullName>
    </submittedName>
</protein>
<dbReference type="Proteomes" id="UP001430193">
    <property type="component" value="Unassembled WGS sequence"/>
</dbReference>
<feature type="transmembrane region" description="Helical" evidence="1">
    <location>
        <begin position="160"/>
        <end position="184"/>
    </location>
</feature>
<evidence type="ECO:0000256" key="1">
    <source>
        <dbReference type="SAM" id="Phobius"/>
    </source>
</evidence>
<proteinExistence type="predicted"/>
<evidence type="ECO:0000313" key="2">
    <source>
        <dbReference type="EMBL" id="MBM7131312.1"/>
    </source>
</evidence>
<feature type="transmembrane region" description="Helical" evidence="1">
    <location>
        <begin position="72"/>
        <end position="95"/>
    </location>
</feature>
<reference evidence="2" key="1">
    <citation type="submission" date="2020-10" db="EMBL/GenBank/DDBJ databases">
        <title>Phylogeny of dyella-like bacteria.</title>
        <authorList>
            <person name="Fu J."/>
        </authorList>
    </citation>
    <scope>NUCLEOTIDE SEQUENCE</scope>
    <source>
        <strain evidence="2">DHON07</strain>
    </source>
</reference>
<keyword evidence="3" id="KW-1185">Reference proteome</keyword>
<gene>
    <name evidence="2" type="ORF">ISS99_17430</name>
</gene>
<name>A0ABS2KJG1_9GAMM</name>
<keyword evidence="1" id="KW-0472">Membrane</keyword>
<comment type="caution">
    <text evidence="2">The sequence shown here is derived from an EMBL/GenBank/DDBJ whole genome shotgun (WGS) entry which is preliminary data.</text>
</comment>